<keyword evidence="5" id="KW-0946">Virion</keyword>
<dbReference type="InterPro" id="IPR004337">
    <property type="entry name" value="Astro_capsid_N"/>
</dbReference>
<accession>C0KCU2</accession>
<evidence type="ECO:0000256" key="4">
    <source>
        <dbReference type="ARBA" id="ARBA00022595"/>
    </source>
</evidence>
<sequence length="799" mass="86858">MAEAPKPQRVRRRRARKTSETKIDIKVTETDKPAGQNVQRRRRRNRRQRRPVFGPWPQGQGPRRGGRLRRAIKREIKREGLEGPRVSVQQRVSSTFGLVGPNSSGNVELELNFFLHPSLAKEANDGTSFGPVQALAAQYALRKLKFLRLIFTPMVGASAVSGTVIRASLNLSQSPGGTNWSGLGTRIHLDIHPGQKTVFNLRGDQIGGPRDGGWWLTDTNEEGSQSAGPIVEVHTLGKTTSTFQDKPWEGPLFIVEGIGLWQFANYQVKPALGMLERRQADAAVTLNATAGQPITMELNSTEAIAAFMINAEPEVTALASTSSVGETIFQVVDVGAQIAEVFSPPPFGWLIAGGWWFLKRAFGAARATPNGIPFYVYPSLSDAQNNRPAIAGATAQLVNAKQNANLIVTQVNAPNVGPQPTASAFIRAAVPVPMDFGTFRMHAEMFPEEVVSWVTDSVYYPNSYIIGKLFSNSTGNKSYLKTSWYVSVDAADSSTVSPPSNNGGYIHTLYVLHNVRFATPDGGVEYIPPIPKSGAALYYGDSTNSSATTYNKYGQVVATAHIASDVTPTAFLGMVFTLIKTDRKMIAHRDSRDHDIIWAQQAGSSVSERDKIKFSNLKPASGTPVLVSNIGFDAGDYLLGVSYAVGEEGKPFGGITQVAGTKVDISINFPFNSTGTTSATDAFFRMDGLTGTNPVLKIVPYALSGNIFAASSVDLNLNYVGRPSFNEEELLQKLKNLGVAFQDSVELPAFSEAAGFKAYIKEYLDLLNADGRLPTRSEIALRDGDYREALRIFRLENPL</sequence>
<evidence type="ECO:0000256" key="9">
    <source>
        <dbReference type="ARBA" id="ARBA00045703"/>
    </source>
</evidence>
<evidence type="ECO:0000256" key="8">
    <source>
        <dbReference type="ARBA" id="ARBA00023296"/>
    </source>
</evidence>
<keyword evidence="3" id="KW-1165">Clathrin-mediated endocytosis of virus by host</keyword>
<evidence type="ECO:0000256" key="3">
    <source>
        <dbReference type="ARBA" id="ARBA00022570"/>
    </source>
</evidence>
<proteinExistence type="predicted"/>
<name>C0KCU2_9VIRU</name>
<evidence type="ECO:0000256" key="6">
    <source>
        <dbReference type="ARBA" id="ARBA00022890"/>
    </source>
</evidence>
<evidence type="ECO:0000259" key="11">
    <source>
        <dbReference type="Pfam" id="PF03115"/>
    </source>
</evidence>
<dbReference type="Pfam" id="PF03115">
    <property type="entry name" value="Astro_capsid_N"/>
    <property type="match status" value="1"/>
</dbReference>
<evidence type="ECO:0000256" key="10">
    <source>
        <dbReference type="SAM" id="MobiDB-lite"/>
    </source>
</evidence>
<comment type="subcellular location">
    <subcellularLocation>
        <location evidence="1">Virion</location>
    </subcellularLocation>
</comment>
<gene>
    <name evidence="12" type="primary">ORF2</name>
</gene>
<organism evidence="12">
    <name type="scientific">Bat astrovirus Ha/Guangxi/LS11/2007</name>
    <dbReference type="NCBI Taxonomy" id="627525"/>
    <lineage>
        <taxon>Viruses</taxon>
        <taxon>Riboviria</taxon>
        <taxon>Orthornavirae</taxon>
        <taxon>Pisuviricota</taxon>
        <taxon>Stelpaviricetes</taxon>
        <taxon>Stellavirales</taxon>
        <taxon>Astroviridae</taxon>
        <taxon>Mamastrovirus</taxon>
        <taxon>Bat astroviruses</taxon>
    </lineage>
</organism>
<dbReference type="GO" id="GO:0075512">
    <property type="term" value="P:clathrin-dependent endocytosis of virus by host cell"/>
    <property type="evidence" value="ECO:0007669"/>
    <property type="project" value="UniProtKB-KW"/>
</dbReference>
<evidence type="ECO:0000256" key="5">
    <source>
        <dbReference type="ARBA" id="ARBA00022844"/>
    </source>
</evidence>
<dbReference type="InterPro" id="IPR029053">
    <property type="entry name" value="Viral_coat"/>
</dbReference>
<feature type="compositionally biased region" description="Basic and acidic residues" evidence="10">
    <location>
        <begin position="17"/>
        <end position="32"/>
    </location>
</feature>
<feature type="compositionally biased region" description="Basic residues" evidence="10">
    <location>
        <begin position="39"/>
        <end position="50"/>
    </location>
</feature>
<reference evidence="12" key="1">
    <citation type="journal article" date="2009" name="J. Gen. Virol.">
        <title>Detection of diverse astroviruses from bats in China.</title>
        <authorList>
            <person name="Zhu H.C."/>
            <person name="Chu D.K."/>
            <person name="Liu W."/>
            <person name="Dong B.Q."/>
            <person name="Zhang S.Y."/>
            <person name="Zhang J.X."/>
            <person name="Li L.F."/>
            <person name="Vijaykrishna D."/>
            <person name="Smith G.J."/>
            <person name="Chen H.L."/>
            <person name="Poon L.L."/>
            <person name="Peiris J.S."/>
            <person name="Guan Y."/>
        </authorList>
    </citation>
    <scope>NUCLEOTIDE SEQUENCE</scope>
    <source>
        <strain evidence="12">Ha/Guangxi/LS11/2007</strain>
    </source>
</reference>
<keyword evidence="8" id="KW-1160">Virus entry into host cell</keyword>
<keyword evidence="2" id="KW-0167">Capsid protein</keyword>
<keyword evidence="6" id="KW-1164">Virus endocytosis by host</keyword>
<dbReference type="Gene3D" id="2.60.120.20">
    <property type="match status" value="1"/>
</dbReference>
<feature type="region of interest" description="Disordered" evidence="10">
    <location>
        <begin position="1"/>
        <end position="69"/>
    </location>
</feature>
<keyword evidence="7" id="KW-1142">T=3 icosahedral capsid protein</keyword>
<protein>
    <submittedName>
        <fullName evidence="12">Capsid protein</fullName>
    </submittedName>
</protein>
<comment type="function">
    <text evidence="9">The capsid polyprotein VP90 self-assembles and undergoes a proteolytic cleavage by host caspases to yield the immature VP70 virion.</text>
</comment>
<evidence type="ECO:0000256" key="1">
    <source>
        <dbReference type="ARBA" id="ARBA00004328"/>
    </source>
</evidence>
<evidence type="ECO:0000313" key="12">
    <source>
        <dbReference type="EMBL" id="ACN88714.1"/>
    </source>
</evidence>
<evidence type="ECO:0000256" key="7">
    <source>
        <dbReference type="ARBA" id="ARBA00023060"/>
    </source>
</evidence>
<dbReference type="GO" id="GO:0039617">
    <property type="term" value="C:T=3 icosahedral viral capsid"/>
    <property type="evidence" value="ECO:0007669"/>
    <property type="project" value="UniProtKB-KW"/>
</dbReference>
<feature type="domain" description="Astrovirus capsid protein inner core" evidence="11">
    <location>
        <begin position="65"/>
        <end position="266"/>
    </location>
</feature>
<keyword evidence="4" id="KW-1162">Viral penetration into host cytoplasm</keyword>
<dbReference type="EMBL" id="FJ571068">
    <property type="protein sequence ID" value="ACN88714.1"/>
    <property type="molecule type" value="Genomic_RNA"/>
</dbReference>
<evidence type="ECO:0000256" key="2">
    <source>
        <dbReference type="ARBA" id="ARBA00022561"/>
    </source>
</evidence>